<keyword evidence="1 2" id="KW-0732">Signal</keyword>
<evidence type="ECO:0000259" key="3">
    <source>
        <dbReference type="Pfam" id="PF07715"/>
    </source>
</evidence>
<dbReference type="PANTHER" id="PTHR30069:SF29">
    <property type="entry name" value="HEMOGLOBIN AND HEMOGLOBIN-HAPTOGLOBIN-BINDING PROTEIN 1-RELATED"/>
    <property type="match status" value="1"/>
</dbReference>
<name>A0A844YY94_9SPHN</name>
<dbReference type="RefSeq" id="WP_160773226.1">
    <property type="nucleotide sequence ID" value="NZ_WTYV01000008.1"/>
</dbReference>
<evidence type="ECO:0000256" key="1">
    <source>
        <dbReference type="ARBA" id="ARBA00022729"/>
    </source>
</evidence>
<keyword evidence="5" id="KW-1185">Reference proteome</keyword>
<evidence type="ECO:0000256" key="2">
    <source>
        <dbReference type="SAM" id="SignalP"/>
    </source>
</evidence>
<feature type="signal peptide" evidence="2">
    <location>
        <begin position="1"/>
        <end position="23"/>
    </location>
</feature>
<dbReference type="Gene3D" id="2.170.130.10">
    <property type="entry name" value="TonB-dependent receptor, plug domain"/>
    <property type="match status" value="1"/>
</dbReference>
<gene>
    <name evidence="4" type="ORF">GRI99_16885</name>
</gene>
<evidence type="ECO:0000313" key="5">
    <source>
        <dbReference type="Proteomes" id="UP000466966"/>
    </source>
</evidence>
<dbReference type="AlphaFoldDB" id="A0A844YY94"/>
<accession>A0A844YY94</accession>
<dbReference type="PANTHER" id="PTHR30069">
    <property type="entry name" value="TONB-DEPENDENT OUTER MEMBRANE RECEPTOR"/>
    <property type="match status" value="1"/>
</dbReference>
<organism evidence="4 5">
    <name type="scientific">Alteraurantiacibacter buctensis</name>
    <dbReference type="NCBI Taxonomy" id="1503981"/>
    <lineage>
        <taxon>Bacteria</taxon>
        <taxon>Pseudomonadati</taxon>
        <taxon>Pseudomonadota</taxon>
        <taxon>Alphaproteobacteria</taxon>
        <taxon>Sphingomonadales</taxon>
        <taxon>Erythrobacteraceae</taxon>
        <taxon>Alteraurantiacibacter</taxon>
    </lineage>
</organism>
<evidence type="ECO:0000313" key="4">
    <source>
        <dbReference type="EMBL" id="MXO73305.1"/>
    </source>
</evidence>
<keyword evidence="4" id="KW-0675">Receptor</keyword>
<dbReference type="EMBL" id="WTYV01000008">
    <property type="protein sequence ID" value="MXO73305.1"/>
    <property type="molecule type" value="Genomic_DNA"/>
</dbReference>
<protein>
    <submittedName>
        <fullName evidence="4">TonB-dependent receptor plug domain-containing protein</fullName>
    </submittedName>
</protein>
<dbReference type="Pfam" id="PF07715">
    <property type="entry name" value="Plug"/>
    <property type="match status" value="1"/>
</dbReference>
<dbReference type="InterPro" id="IPR012910">
    <property type="entry name" value="Plug_dom"/>
</dbReference>
<comment type="caution">
    <text evidence="4">The sequence shown here is derived from an EMBL/GenBank/DDBJ whole genome shotgun (WGS) entry which is preliminary data.</text>
</comment>
<dbReference type="SUPFAM" id="SSF56935">
    <property type="entry name" value="Porins"/>
    <property type="match status" value="1"/>
</dbReference>
<dbReference type="GO" id="GO:0015344">
    <property type="term" value="F:siderophore uptake transmembrane transporter activity"/>
    <property type="evidence" value="ECO:0007669"/>
    <property type="project" value="TreeGrafter"/>
</dbReference>
<dbReference type="InterPro" id="IPR039426">
    <property type="entry name" value="TonB-dep_rcpt-like"/>
</dbReference>
<proteinExistence type="predicted"/>
<dbReference type="OrthoDB" id="7622322at2"/>
<sequence>MRQAMWLVSAAVGAGLVMAPAAAQEDTTAADPALIAAEAAELVVTAYTVADFARFNPRNALDMVNRVPGFTIRGEDGQRGLGQATANVLIDGARVSSKSENLFDRLRRLSTDRVERIEIVDGATLGIPGLSGQVANVITKPGGVSGRFEYRASMRPRYAPPSYVGGEVSLSGSRPGLGGNLEWSLAYGHGTGRGGAGGPRATIEDATGTITENRDVRLFFRGEFPRLSGRVGWTGPDGVAANLNAVYGRHYERFSDDELRDLVTGPDLFRNFDNRDRGYNYEVGGDLTLPLAGGSLKLVGQERFNHNFGRADSVLDFANGDPDAGSRFTATTRSGERIGRAEYSWTMLGGGWQVDGEAAFNRLRQSAALFVLTPSGSLDPVPFPDATGGVTEDRYEVIASHNRQLATGFTLQASGGAEFSTLAQTGANGLTRRFQRPKGSLSLAWTPHQGTDLSLKVARTVGQLSFGDFLASVSLARDNENAGNVQLVPPQSWEADLELSESLGPWGSTRLKLYGRRIEDLIEIIPVAGGLETNGNVPRASILGLEWTSTLELARIGFNGARLESTVNHNTSRLRDPLTGERRQISGDNDTYIEVSLRHDVPGSQWAWGLGAQYNHNRPFYRTGEVSKDWEGPVYTFGFIEHKNVLGMTANLNVFNLTNGRALYYRNVFAGYRDRSPLLFTERRNLGVQPIVQFSLKGDF</sequence>
<dbReference type="InterPro" id="IPR037066">
    <property type="entry name" value="Plug_dom_sf"/>
</dbReference>
<feature type="domain" description="TonB-dependent receptor plug" evidence="3">
    <location>
        <begin position="43"/>
        <end position="124"/>
    </location>
</feature>
<dbReference type="Proteomes" id="UP000466966">
    <property type="component" value="Unassembled WGS sequence"/>
</dbReference>
<feature type="chain" id="PRO_5032357620" evidence="2">
    <location>
        <begin position="24"/>
        <end position="700"/>
    </location>
</feature>
<dbReference type="GO" id="GO:0044718">
    <property type="term" value="P:siderophore transmembrane transport"/>
    <property type="evidence" value="ECO:0007669"/>
    <property type="project" value="TreeGrafter"/>
</dbReference>
<reference evidence="4 5" key="1">
    <citation type="submission" date="2019-12" db="EMBL/GenBank/DDBJ databases">
        <title>Genomic-based taxomic classification of the family Erythrobacteraceae.</title>
        <authorList>
            <person name="Xu L."/>
        </authorList>
    </citation>
    <scope>NUCLEOTIDE SEQUENCE [LARGE SCALE GENOMIC DNA]</scope>
    <source>
        <strain evidence="4 5">M0322</strain>
    </source>
</reference>